<accession>B8D0H5</accession>
<feature type="transmembrane region" description="Helical" evidence="7">
    <location>
        <begin position="214"/>
        <end position="233"/>
    </location>
</feature>
<evidence type="ECO:0000259" key="8">
    <source>
        <dbReference type="Pfam" id="PF01895"/>
    </source>
</evidence>
<dbReference type="PANTHER" id="PTHR10010:SF46">
    <property type="entry name" value="SODIUM-DEPENDENT PHOSPHATE TRANSPORT PROTEIN 2B"/>
    <property type="match status" value="1"/>
</dbReference>
<dbReference type="InterPro" id="IPR004633">
    <property type="entry name" value="NaPi_cotrn-rel/YqeW-like"/>
</dbReference>
<feature type="transmembrane region" description="Helical" evidence="7">
    <location>
        <begin position="245"/>
        <end position="263"/>
    </location>
</feature>
<dbReference type="PANTHER" id="PTHR10010">
    <property type="entry name" value="SOLUTE CARRIER FAMILY 34 SODIUM PHOSPHATE , MEMBER 2-RELATED"/>
    <property type="match status" value="1"/>
</dbReference>
<sequence length="548" mass="60253">MSLQLVFPLLGGLGLFIYGMKQMSEGLQKVAGKKLRHFLAILTTRPLVGVLVGTLVTAIIQSSSATTVMVVGFVNAGLMTLSQSIGVIMGANIGTTVTAQIVAFKLGDYAFHTITIGAFAYLFSRNQKIQYLGQVLLGFGILFLGLNTMSDTMKPLRDSVYFLNLMENFSSYPLLGVLAGMLVTMVIQSSSATFGILLGLVSVGAITYQAGIPILLGSNIGTTITAILSSIGANRSAKRAAAAHFIFNVLGAGIVIVLIYVIPDFTDSIHQFLIKLSNLFGHTPTSERLLANTHTLFNVLNTLLWLPFVGFMVKIVKSVLPGDEVAVKRGLNYLDERMLKTPSLALNQLKKEVIRMYGITQEMVRESIKIFKEGHDSKIVKAVHHKEDIINEIEEDLIKFISSVPRNSLSGGDLRVLNMYYAIIDDIESIADDAVEMVELGSYSWENNLKYSDEAWKSLNENFDLIFDLIESSYEMVETENLELSTQILDAEDKMDQYQLENRNCHLKRLGSGICEPGAGIVYLEILDRLEHISDQAADIAHSMTEAL</sequence>
<evidence type="ECO:0000256" key="5">
    <source>
        <dbReference type="ARBA" id="ARBA00023136"/>
    </source>
</evidence>
<dbReference type="HOGENOM" id="CLU_025623_0_1_9"/>
<dbReference type="EMBL" id="CP001098">
    <property type="protein sequence ID" value="ACL70911.1"/>
    <property type="molecule type" value="Genomic_DNA"/>
</dbReference>
<evidence type="ECO:0000256" key="1">
    <source>
        <dbReference type="ARBA" id="ARBA00004651"/>
    </source>
</evidence>
<dbReference type="InterPro" id="IPR003841">
    <property type="entry name" value="Na/Pi_transpt"/>
</dbReference>
<dbReference type="Proteomes" id="UP000000719">
    <property type="component" value="Chromosome"/>
</dbReference>
<dbReference type="NCBIfam" id="TIGR00704">
    <property type="entry name" value="NaPi_cotrn_rel"/>
    <property type="match status" value="1"/>
</dbReference>
<dbReference type="SUPFAM" id="SSF109755">
    <property type="entry name" value="PhoU-like"/>
    <property type="match status" value="1"/>
</dbReference>
<dbReference type="Gene3D" id="1.20.58.220">
    <property type="entry name" value="Phosphate transport system protein phou homolog 2, domain 2"/>
    <property type="match status" value="1"/>
</dbReference>
<organism evidence="9 10">
    <name type="scientific">Halothermothrix orenii (strain H 168 / OCM 544 / DSM 9562)</name>
    <dbReference type="NCBI Taxonomy" id="373903"/>
    <lineage>
        <taxon>Bacteria</taxon>
        <taxon>Bacillati</taxon>
        <taxon>Bacillota</taxon>
        <taxon>Clostridia</taxon>
        <taxon>Halanaerobiales</taxon>
        <taxon>Halothermotrichaceae</taxon>
        <taxon>Halothermothrix</taxon>
    </lineage>
</organism>
<feature type="coiled-coil region" evidence="6">
    <location>
        <begin position="474"/>
        <end position="501"/>
    </location>
</feature>
<evidence type="ECO:0000256" key="7">
    <source>
        <dbReference type="SAM" id="Phobius"/>
    </source>
</evidence>
<comment type="subcellular location">
    <subcellularLocation>
        <location evidence="1">Cell membrane</location>
        <topology evidence="1">Multi-pass membrane protein</topology>
    </subcellularLocation>
</comment>
<keyword evidence="4 7" id="KW-1133">Transmembrane helix</keyword>
<gene>
    <name evidence="9" type="ordered locus">Hore_21650</name>
</gene>
<evidence type="ECO:0000256" key="6">
    <source>
        <dbReference type="SAM" id="Coils"/>
    </source>
</evidence>
<keyword evidence="10" id="KW-1185">Reference proteome</keyword>
<feature type="transmembrane region" description="Helical" evidence="7">
    <location>
        <begin position="109"/>
        <end position="124"/>
    </location>
</feature>
<reference evidence="9 10" key="1">
    <citation type="journal article" date="2009" name="PLoS ONE">
        <title>Genome analysis of the anaerobic thermohalophilic bacterium Halothermothrix orenii.</title>
        <authorList>
            <person name="Mavromatis K."/>
            <person name="Ivanova N."/>
            <person name="Anderson I."/>
            <person name="Lykidis A."/>
            <person name="Hooper S.D."/>
            <person name="Sun H."/>
            <person name="Kunin V."/>
            <person name="Lapidus A."/>
            <person name="Hugenholtz P."/>
            <person name="Patel B."/>
            <person name="Kyrpides N.C."/>
        </authorList>
    </citation>
    <scope>NUCLEOTIDE SEQUENCE [LARGE SCALE GENOMIC DNA]</scope>
    <source>
        <strain evidence="10">H 168 / OCM 544 / DSM 9562</strain>
    </source>
</reference>
<dbReference type="GO" id="GO:0005436">
    <property type="term" value="F:sodium:phosphate symporter activity"/>
    <property type="evidence" value="ECO:0007669"/>
    <property type="project" value="InterPro"/>
</dbReference>
<evidence type="ECO:0000313" key="9">
    <source>
        <dbReference type="EMBL" id="ACL70911.1"/>
    </source>
</evidence>
<protein>
    <submittedName>
        <fullName evidence="9">Na/Pi-cotransporter II-related protein</fullName>
    </submittedName>
</protein>
<dbReference type="Pfam" id="PF02690">
    <property type="entry name" value="Na_Pi_cotrans"/>
    <property type="match status" value="2"/>
</dbReference>
<name>B8D0H5_HALOH</name>
<feature type="transmembrane region" description="Helical" evidence="7">
    <location>
        <begin position="50"/>
        <end position="73"/>
    </location>
</feature>
<dbReference type="GO" id="GO:0005886">
    <property type="term" value="C:plasma membrane"/>
    <property type="evidence" value="ECO:0007669"/>
    <property type="project" value="UniProtKB-SubCell"/>
</dbReference>
<feature type="transmembrane region" description="Helical" evidence="7">
    <location>
        <begin position="169"/>
        <end position="187"/>
    </location>
</feature>
<feature type="domain" description="PhoU" evidence="8">
    <location>
        <begin position="464"/>
        <end position="543"/>
    </location>
</feature>
<dbReference type="InterPro" id="IPR038078">
    <property type="entry name" value="PhoU-like_sf"/>
</dbReference>
<keyword evidence="6" id="KW-0175">Coiled coil</keyword>
<evidence type="ECO:0000256" key="3">
    <source>
        <dbReference type="ARBA" id="ARBA00022692"/>
    </source>
</evidence>
<keyword evidence="5 7" id="KW-0472">Membrane</keyword>
<dbReference type="eggNOG" id="COG1283">
    <property type="taxonomic scope" value="Bacteria"/>
</dbReference>
<dbReference type="Pfam" id="PF01895">
    <property type="entry name" value="PhoU"/>
    <property type="match status" value="2"/>
</dbReference>
<proteinExistence type="predicted"/>
<dbReference type="InterPro" id="IPR026022">
    <property type="entry name" value="PhoU_dom"/>
</dbReference>
<feature type="domain" description="PhoU" evidence="8">
    <location>
        <begin position="354"/>
        <end position="439"/>
    </location>
</feature>
<dbReference type="GO" id="GO:0044341">
    <property type="term" value="P:sodium-dependent phosphate transport"/>
    <property type="evidence" value="ECO:0007669"/>
    <property type="project" value="InterPro"/>
</dbReference>
<dbReference type="STRING" id="373903.Hore_21650"/>
<feature type="transmembrane region" description="Helical" evidence="7">
    <location>
        <begin position="131"/>
        <end position="149"/>
    </location>
</feature>
<evidence type="ECO:0000313" key="10">
    <source>
        <dbReference type="Proteomes" id="UP000000719"/>
    </source>
</evidence>
<evidence type="ECO:0000256" key="4">
    <source>
        <dbReference type="ARBA" id="ARBA00022989"/>
    </source>
</evidence>
<evidence type="ECO:0000256" key="2">
    <source>
        <dbReference type="ARBA" id="ARBA00022475"/>
    </source>
</evidence>
<dbReference type="AlphaFoldDB" id="B8D0H5"/>
<dbReference type="NCBIfam" id="NF037997">
    <property type="entry name" value="Na_Pi_symport"/>
    <property type="match status" value="1"/>
</dbReference>
<keyword evidence="2" id="KW-1003">Cell membrane</keyword>
<dbReference type="RefSeq" id="WP_015923880.1">
    <property type="nucleotide sequence ID" value="NC_011899.1"/>
</dbReference>
<keyword evidence="3 7" id="KW-0812">Transmembrane</keyword>
<dbReference type="OrthoDB" id="9763003at2"/>
<dbReference type="KEGG" id="hor:Hore_21650"/>